<dbReference type="InterPro" id="IPR027417">
    <property type="entry name" value="P-loop_NTPase"/>
</dbReference>
<keyword evidence="2" id="KW-1185">Reference proteome</keyword>
<organism evidence="1 2">
    <name type="scientific">Gracilibacillus boraciitolerans JCM 21714</name>
    <dbReference type="NCBI Taxonomy" id="1298598"/>
    <lineage>
        <taxon>Bacteria</taxon>
        <taxon>Bacillati</taxon>
        <taxon>Bacillota</taxon>
        <taxon>Bacilli</taxon>
        <taxon>Bacillales</taxon>
        <taxon>Bacillaceae</taxon>
        <taxon>Gracilibacillus</taxon>
    </lineage>
</organism>
<dbReference type="eggNOG" id="COG1131">
    <property type="taxonomic scope" value="Bacteria"/>
</dbReference>
<proteinExistence type="predicted"/>
<dbReference type="Gene3D" id="3.40.50.300">
    <property type="entry name" value="P-loop containing nucleotide triphosphate hydrolases"/>
    <property type="match status" value="1"/>
</dbReference>
<evidence type="ECO:0008006" key="3">
    <source>
        <dbReference type="Google" id="ProtNLM"/>
    </source>
</evidence>
<dbReference type="EMBL" id="BAVS01000011">
    <property type="protein sequence ID" value="GAE93308.1"/>
    <property type="molecule type" value="Genomic_DNA"/>
</dbReference>
<evidence type="ECO:0000313" key="1">
    <source>
        <dbReference type="EMBL" id="GAE93308.1"/>
    </source>
</evidence>
<sequence>MNQFEESVLSLRNVSKSYGATEVLKSINLEVYKGQIIGYIGPNGGWKEYHC</sequence>
<protein>
    <recommendedName>
        <fullName evidence="3">ABC transporter</fullName>
    </recommendedName>
</protein>
<comment type="caution">
    <text evidence="1">The sequence shown here is derived from an EMBL/GenBank/DDBJ whole genome shotgun (WGS) entry which is preliminary data.</text>
</comment>
<dbReference type="Proteomes" id="UP000019102">
    <property type="component" value="Unassembled WGS sequence"/>
</dbReference>
<dbReference type="AlphaFoldDB" id="W4VKG0"/>
<accession>W4VKG0</accession>
<reference evidence="1 2" key="1">
    <citation type="journal article" date="2014" name="Genome Announc.">
        <title>Draft Genome Sequence of the Boron-Tolerant and Moderately Halotolerant Bacterium Gracilibacillus boraciitolerans JCM 21714T.</title>
        <authorList>
            <person name="Ahmed I."/>
            <person name="Oshima K."/>
            <person name="Suda W."/>
            <person name="Kitamura K."/>
            <person name="Iida T."/>
            <person name="Ohmori Y."/>
            <person name="Fujiwara T."/>
            <person name="Hattori M."/>
            <person name="Ohkuma M."/>
        </authorList>
    </citation>
    <scope>NUCLEOTIDE SEQUENCE [LARGE SCALE GENOMIC DNA]</scope>
    <source>
        <strain evidence="1 2">JCM 21714</strain>
    </source>
</reference>
<gene>
    <name evidence="1" type="ORF">JCM21714_2379</name>
</gene>
<evidence type="ECO:0000313" key="2">
    <source>
        <dbReference type="Proteomes" id="UP000019102"/>
    </source>
</evidence>
<dbReference type="SUPFAM" id="SSF52540">
    <property type="entry name" value="P-loop containing nucleoside triphosphate hydrolases"/>
    <property type="match status" value="1"/>
</dbReference>
<name>W4VKG0_9BACI</name>
<dbReference type="STRING" id="1298598.JCM21714_2379"/>